<dbReference type="InterPro" id="IPR051481">
    <property type="entry name" value="BTB-POZ/Galectin-3-binding"/>
</dbReference>
<dbReference type="SUPFAM" id="SSF54695">
    <property type="entry name" value="POZ domain"/>
    <property type="match status" value="1"/>
</dbReference>
<feature type="domain" description="BTB" evidence="1">
    <location>
        <begin position="38"/>
        <end position="111"/>
    </location>
</feature>
<dbReference type="InterPro" id="IPR000210">
    <property type="entry name" value="BTB/POZ_dom"/>
</dbReference>
<dbReference type="Proteomes" id="UP000234323">
    <property type="component" value="Unassembled WGS sequence"/>
</dbReference>
<dbReference type="PANTHER" id="PTHR24410:SF23">
    <property type="entry name" value="BTB DOMAIN-CONTAINING PROTEIN-RELATED"/>
    <property type="match status" value="1"/>
</dbReference>
<dbReference type="Pfam" id="PF00651">
    <property type="entry name" value="BTB"/>
    <property type="match status" value="1"/>
</dbReference>
<dbReference type="Gene3D" id="1.25.40.420">
    <property type="match status" value="1"/>
</dbReference>
<dbReference type="AlphaFoldDB" id="A0A2I1GNS8"/>
<name>A0A2I1GNS8_9GLOM</name>
<evidence type="ECO:0000313" key="3">
    <source>
        <dbReference type="EMBL" id="PKY48289.1"/>
    </source>
</evidence>
<proteinExistence type="predicted"/>
<dbReference type="VEuPathDB" id="FungiDB:FUN_004757"/>
<dbReference type="Gene3D" id="3.30.710.10">
    <property type="entry name" value="Potassium Channel Kv1.1, Chain A"/>
    <property type="match status" value="1"/>
</dbReference>
<dbReference type="PROSITE" id="PS50097">
    <property type="entry name" value="BTB"/>
    <property type="match status" value="1"/>
</dbReference>
<gene>
    <name evidence="3" type="ORF">RhiirA4_463848</name>
</gene>
<sequence length="491" mass="57801">MLLYKLLNNFDENVPTKIVGRRKLRTSKRPLYDDYDDYDVYIQIGEGNDLEIFKAHSDVLRGRSAYFDTALSPNWAKKEGNVFIFKKPNIRPDVFRIILLFIYNTVIDLDENAKDICELLIAADEINLNELIEYIHENISDLSYKNMISFFNALNNFTMYHQEIENIKEYVKKYIIKNAFRIFNNFDSLHSNYSLFLELENDCLLSLIQNDDFRMDEIEIWNNLIKWAIAKNPTVSSYISIWNSKASTPIWNSKEIEIFKKTIQQFIPHIRFFQIPPDDYYDNVHPLSALLPEKLEKDINLYFIDPEIPISSKISQPRILIDSLIIKMDHIYQIAHWIDDKLGKKSHSLKNLQYDFNLLLRGSRDGFGLEPFKEKCYNKGATIVIIKLKDKDGRIIGGYNPLNWSGSDDYLSTYGSFIFSFQSIIDSSTTILSRIRNERSAIYDSKDDKLGFGRDLRIFNRTCVFTNYERKIITPRTFNVEDYEVFEVERI</sequence>
<evidence type="ECO:0008006" key="5">
    <source>
        <dbReference type="Google" id="ProtNLM"/>
    </source>
</evidence>
<protein>
    <recommendedName>
        <fullName evidence="5">Kelch-like protein 17</fullName>
    </recommendedName>
</protein>
<reference evidence="3 4" key="1">
    <citation type="submission" date="2015-10" db="EMBL/GenBank/DDBJ databases">
        <title>Genome analyses suggest a sexual origin of heterokaryosis in a supposedly ancient asexual fungus.</title>
        <authorList>
            <person name="Ropars J."/>
            <person name="Sedzielewska K."/>
            <person name="Noel J."/>
            <person name="Charron P."/>
            <person name="Farinelli L."/>
            <person name="Marton T."/>
            <person name="Kruger M."/>
            <person name="Pelin A."/>
            <person name="Brachmann A."/>
            <person name="Corradi N."/>
        </authorList>
    </citation>
    <scope>NUCLEOTIDE SEQUENCE [LARGE SCALE GENOMIC DNA]</scope>
    <source>
        <strain evidence="3 4">A4</strain>
    </source>
</reference>
<evidence type="ECO:0000259" key="2">
    <source>
        <dbReference type="PROSITE" id="PS51886"/>
    </source>
</evidence>
<dbReference type="InterPro" id="IPR006571">
    <property type="entry name" value="TLDc_dom"/>
</dbReference>
<dbReference type="PROSITE" id="PS51886">
    <property type="entry name" value="TLDC"/>
    <property type="match status" value="1"/>
</dbReference>
<organism evidence="3 4">
    <name type="scientific">Rhizophagus irregularis</name>
    <dbReference type="NCBI Taxonomy" id="588596"/>
    <lineage>
        <taxon>Eukaryota</taxon>
        <taxon>Fungi</taxon>
        <taxon>Fungi incertae sedis</taxon>
        <taxon>Mucoromycota</taxon>
        <taxon>Glomeromycotina</taxon>
        <taxon>Glomeromycetes</taxon>
        <taxon>Glomerales</taxon>
        <taxon>Glomeraceae</taxon>
        <taxon>Rhizophagus</taxon>
    </lineage>
</organism>
<feature type="domain" description="TLDc" evidence="2">
    <location>
        <begin position="324"/>
        <end position="489"/>
    </location>
</feature>
<accession>A0A2I1GNS8</accession>
<dbReference type="VEuPathDB" id="FungiDB:RhiirA1_539820"/>
<evidence type="ECO:0000313" key="4">
    <source>
        <dbReference type="Proteomes" id="UP000234323"/>
    </source>
</evidence>
<dbReference type="SMART" id="SM00225">
    <property type="entry name" value="BTB"/>
    <property type="match status" value="1"/>
</dbReference>
<comment type="caution">
    <text evidence="3">The sequence shown here is derived from an EMBL/GenBank/DDBJ whole genome shotgun (WGS) entry which is preliminary data.</text>
</comment>
<dbReference type="Pfam" id="PF07534">
    <property type="entry name" value="TLD"/>
    <property type="match status" value="1"/>
</dbReference>
<dbReference type="EMBL" id="LLXI01000625">
    <property type="protein sequence ID" value="PKY48289.1"/>
    <property type="molecule type" value="Genomic_DNA"/>
</dbReference>
<evidence type="ECO:0000259" key="1">
    <source>
        <dbReference type="PROSITE" id="PS50097"/>
    </source>
</evidence>
<keyword evidence="4" id="KW-1185">Reference proteome</keyword>
<dbReference type="InterPro" id="IPR011333">
    <property type="entry name" value="SKP1/BTB/POZ_sf"/>
</dbReference>
<dbReference type="VEuPathDB" id="FungiDB:RhiirFUN_006906"/>
<dbReference type="PANTHER" id="PTHR24410">
    <property type="entry name" value="HL07962P-RELATED"/>
    <property type="match status" value="1"/>
</dbReference>